<dbReference type="Proteomes" id="UP001501508">
    <property type="component" value="Unassembled WGS sequence"/>
</dbReference>
<feature type="domain" description="N-acetyltransferase" evidence="1">
    <location>
        <begin position="6"/>
        <end position="93"/>
    </location>
</feature>
<organism evidence="2 3">
    <name type="scientific">Ravibacter arvi</name>
    <dbReference type="NCBI Taxonomy" id="2051041"/>
    <lineage>
        <taxon>Bacteria</taxon>
        <taxon>Pseudomonadati</taxon>
        <taxon>Bacteroidota</taxon>
        <taxon>Cytophagia</taxon>
        <taxon>Cytophagales</taxon>
        <taxon>Spirosomataceae</taxon>
        <taxon>Ravibacter</taxon>
    </lineage>
</organism>
<comment type="caution">
    <text evidence="2">The sequence shown here is derived from an EMBL/GenBank/DDBJ whole genome shotgun (WGS) entry which is preliminary data.</text>
</comment>
<dbReference type="Pfam" id="PF14542">
    <property type="entry name" value="Acetyltransf_CG"/>
    <property type="match status" value="1"/>
</dbReference>
<dbReference type="Gene3D" id="3.40.630.30">
    <property type="match status" value="1"/>
</dbReference>
<sequence length="98" mass="11093">MDFIREDNTVSGVIKALNGDTEAGRLNYNWSGPDRIIIDHTEVYTQFREQGLGSRLVEVAVDFARENGIKIIPLCPFARKVMESTPESRDIIFTPPPR</sequence>
<evidence type="ECO:0000313" key="2">
    <source>
        <dbReference type="EMBL" id="GAA4437914.1"/>
    </source>
</evidence>
<evidence type="ECO:0000259" key="1">
    <source>
        <dbReference type="PROSITE" id="PS51729"/>
    </source>
</evidence>
<dbReference type="InterPro" id="IPR031165">
    <property type="entry name" value="GNAT_YJDJ"/>
</dbReference>
<name>A0ABP8LX97_9BACT</name>
<proteinExistence type="predicted"/>
<reference evidence="3" key="1">
    <citation type="journal article" date="2019" name="Int. J. Syst. Evol. Microbiol.">
        <title>The Global Catalogue of Microorganisms (GCM) 10K type strain sequencing project: providing services to taxonomists for standard genome sequencing and annotation.</title>
        <authorList>
            <consortium name="The Broad Institute Genomics Platform"/>
            <consortium name="The Broad Institute Genome Sequencing Center for Infectious Disease"/>
            <person name="Wu L."/>
            <person name="Ma J."/>
        </authorList>
    </citation>
    <scope>NUCLEOTIDE SEQUENCE [LARGE SCALE GENOMIC DNA]</scope>
    <source>
        <strain evidence="3">JCM 31920</strain>
    </source>
</reference>
<dbReference type="InterPro" id="IPR045057">
    <property type="entry name" value="Gcn5-rel_NAT"/>
</dbReference>
<dbReference type="PANTHER" id="PTHR31435:SF10">
    <property type="entry name" value="BSR4717 PROTEIN"/>
    <property type="match status" value="1"/>
</dbReference>
<accession>A0ABP8LX97</accession>
<dbReference type="InterPro" id="IPR016181">
    <property type="entry name" value="Acyl_CoA_acyltransferase"/>
</dbReference>
<keyword evidence="3" id="KW-1185">Reference proteome</keyword>
<dbReference type="RefSeq" id="WP_345028105.1">
    <property type="nucleotide sequence ID" value="NZ_BAABEY010000018.1"/>
</dbReference>
<dbReference type="CDD" id="cd04301">
    <property type="entry name" value="NAT_SF"/>
    <property type="match status" value="1"/>
</dbReference>
<dbReference type="PANTHER" id="PTHR31435">
    <property type="entry name" value="PROTEIN NATD1"/>
    <property type="match status" value="1"/>
</dbReference>
<evidence type="ECO:0000313" key="3">
    <source>
        <dbReference type="Proteomes" id="UP001501508"/>
    </source>
</evidence>
<dbReference type="SUPFAM" id="SSF55729">
    <property type="entry name" value="Acyl-CoA N-acyltransferases (Nat)"/>
    <property type="match status" value="1"/>
</dbReference>
<dbReference type="PROSITE" id="PS51729">
    <property type="entry name" value="GNAT_YJDJ"/>
    <property type="match status" value="1"/>
</dbReference>
<gene>
    <name evidence="2" type="ORF">GCM10023091_17750</name>
</gene>
<dbReference type="EMBL" id="BAABEY010000018">
    <property type="protein sequence ID" value="GAA4437914.1"/>
    <property type="molecule type" value="Genomic_DNA"/>
</dbReference>
<protein>
    <submittedName>
        <fullName evidence="2">GNAT family N-acetyltransferase</fullName>
    </submittedName>
</protein>